<evidence type="ECO:0000256" key="1">
    <source>
        <dbReference type="SAM" id="MobiDB-lite"/>
    </source>
</evidence>
<proteinExistence type="predicted"/>
<dbReference type="EMBL" id="NBSK02000006">
    <property type="protein sequence ID" value="KAJ0200884.1"/>
    <property type="molecule type" value="Genomic_DNA"/>
</dbReference>
<dbReference type="PANTHER" id="PTHR47481:SF41">
    <property type="entry name" value="COPIA-LIKE POLYPROTEIN_RETROTRANSPOSON"/>
    <property type="match status" value="1"/>
</dbReference>
<dbReference type="Pfam" id="PF14223">
    <property type="entry name" value="Retrotran_gag_2"/>
    <property type="match status" value="1"/>
</dbReference>
<dbReference type="AlphaFoldDB" id="A0A9R1X7X6"/>
<organism evidence="2 3">
    <name type="scientific">Lactuca sativa</name>
    <name type="common">Garden lettuce</name>
    <dbReference type="NCBI Taxonomy" id="4236"/>
    <lineage>
        <taxon>Eukaryota</taxon>
        <taxon>Viridiplantae</taxon>
        <taxon>Streptophyta</taxon>
        <taxon>Embryophyta</taxon>
        <taxon>Tracheophyta</taxon>
        <taxon>Spermatophyta</taxon>
        <taxon>Magnoliopsida</taxon>
        <taxon>eudicotyledons</taxon>
        <taxon>Gunneridae</taxon>
        <taxon>Pentapetalae</taxon>
        <taxon>asterids</taxon>
        <taxon>campanulids</taxon>
        <taxon>Asterales</taxon>
        <taxon>Asteraceae</taxon>
        <taxon>Cichorioideae</taxon>
        <taxon>Cichorieae</taxon>
        <taxon>Lactucinae</taxon>
        <taxon>Lactuca</taxon>
    </lineage>
</organism>
<dbReference type="Proteomes" id="UP000235145">
    <property type="component" value="Unassembled WGS sequence"/>
</dbReference>
<keyword evidence="3" id="KW-1185">Reference proteome</keyword>
<feature type="compositionally biased region" description="Polar residues" evidence="1">
    <location>
        <begin position="111"/>
        <end position="133"/>
    </location>
</feature>
<sequence>MKLCALVQGDRSINECCQKMNDIADLLANINSPVSDKTLVTYMLNGLSPKFENISMLISHKDPLSSFLEACSTLVSKEFCVNRTHSSSSIHYDHGSAPQILIANNIKSYSQYPQHNQSSSNRQTGDSSNNRHSQPPKPITARYPPAQLWSPYFYPWNAYGWLAPPPWAVPYPP</sequence>
<comment type="caution">
    <text evidence="2">The sequence shown here is derived from an EMBL/GenBank/DDBJ whole genome shotgun (WGS) entry which is preliminary data.</text>
</comment>
<dbReference type="OrthoDB" id="1912561at2759"/>
<dbReference type="PANTHER" id="PTHR47481">
    <property type="match status" value="1"/>
</dbReference>
<gene>
    <name evidence="2" type="ORF">LSAT_V11C600300730</name>
</gene>
<feature type="region of interest" description="Disordered" evidence="1">
    <location>
        <begin position="111"/>
        <end position="141"/>
    </location>
</feature>
<name>A0A9R1X7X6_LACSA</name>
<protein>
    <submittedName>
        <fullName evidence="2">Uncharacterized protein</fullName>
    </submittedName>
</protein>
<evidence type="ECO:0000313" key="2">
    <source>
        <dbReference type="EMBL" id="KAJ0200884.1"/>
    </source>
</evidence>
<evidence type="ECO:0000313" key="3">
    <source>
        <dbReference type="Proteomes" id="UP000235145"/>
    </source>
</evidence>
<reference evidence="2 3" key="1">
    <citation type="journal article" date="2017" name="Nat. Commun.">
        <title>Genome assembly with in vitro proximity ligation data and whole-genome triplication in lettuce.</title>
        <authorList>
            <person name="Reyes-Chin-Wo S."/>
            <person name="Wang Z."/>
            <person name="Yang X."/>
            <person name="Kozik A."/>
            <person name="Arikit S."/>
            <person name="Song C."/>
            <person name="Xia L."/>
            <person name="Froenicke L."/>
            <person name="Lavelle D.O."/>
            <person name="Truco M.J."/>
            <person name="Xia R."/>
            <person name="Zhu S."/>
            <person name="Xu C."/>
            <person name="Xu H."/>
            <person name="Xu X."/>
            <person name="Cox K."/>
            <person name="Korf I."/>
            <person name="Meyers B.C."/>
            <person name="Michelmore R.W."/>
        </authorList>
    </citation>
    <scope>NUCLEOTIDE SEQUENCE [LARGE SCALE GENOMIC DNA]</scope>
    <source>
        <strain evidence="3">cv. Salinas</strain>
        <tissue evidence="2">Seedlings</tissue>
    </source>
</reference>
<accession>A0A9R1X7X6</accession>